<dbReference type="SUPFAM" id="SSF69118">
    <property type="entry name" value="AhpD-like"/>
    <property type="match status" value="1"/>
</dbReference>
<dbReference type="Gene3D" id="1.20.1290.10">
    <property type="entry name" value="AhpD-like"/>
    <property type="match status" value="1"/>
</dbReference>
<organism evidence="2 3">
    <name type="scientific">Amycolatopsis deserti</name>
    <dbReference type="NCBI Taxonomy" id="185696"/>
    <lineage>
        <taxon>Bacteria</taxon>
        <taxon>Bacillati</taxon>
        <taxon>Actinomycetota</taxon>
        <taxon>Actinomycetes</taxon>
        <taxon>Pseudonocardiales</taxon>
        <taxon>Pseudonocardiaceae</taxon>
        <taxon>Amycolatopsis</taxon>
    </lineage>
</organism>
<reference evidence="3" key="1">
    <citation type="journal article" date="2019" name="Int. J. Syst. Evol. Microbiol.">
        <title>The Global Catalogue of Microorganisms (GCM) 10K type strain sequencing project: providing services to taxonomists for standard genome sequencing and annotation.</title>
        <authorList>
            <consortium name="The Broad Institute Genomics Platform"/>
            <consortium name="The Broad Institute Genome Sequencing Center for Infectious Disease"/>
            <person name="Wu L."/>
            <person name="Ma J."/>
        </authorList>
    </citation>
    <scope>NUCLEOTIDE SEQUENCE [LARGE SCALE GENOMIC DNA]</scope>
    <source>
        <strain evidence="3">CGMCC 4.7677</strain>
    </source>
</reference>
<dbReference type="EMBL" id="BNAU01000012">
    <property type="protein sequence ID" value="GHF26615.1"/>
    <property type="molecule type" value="Genomic_DNA"/>
</dbReference>
<evidence type="ECO:0000259" key="1">
    <source>
        <dbReference type="Pfam" id="PF02627"/>
    </source>
</evidence>
<proteinExistence type="predicted"/>
<protein>
    <submittedName>
        <fullName evidence="2">4-carboxymuconolactone decarboxylase</fullName>
    </submittedName>
</protein>
<dbReference type="InterPro" id="IPR052512">
    <property type="entry name" value="4CMD/NDH-1_regulator"/>
</dbReference>
<dbReference type="Proteomes" id="UP000605897">
    <property type="component" value="Unassembled WGS sequence"/>
</dbReference>
<feature type="domain" description="Carboxymuconolactone decarboxylase-like" evidence="1">
    <location>
        <begin position="56"/>
        <end position="140"/>
    </location>
</feature>
<evidence type="ECO:0000313" key="3">
    <source>
        <dbReference type="Proteomes" id="UP000605897"/>
    </source>
</evidence>
<dbReference type="InterPro" id="IPR003779">
    <property type="entry name" value="CMD-like"/>
</dbReference>
<evidence type="ECO:0000313" key="2">
    <source>
        <dbReference type="EMBL" id="GHF26615.1"/>
    </source>
</evidence>
<dbReference type="PANTHER" id="PTHR33570">
    <property type="entry name" value="4-CARBOXYMUCONOLACTONE DECARBOXYLASE FAMILY PROTEIN"/>
    <property type="match status" value="1"/>
</dbReference>
<dbReference type="InterPro" id="IPR029032">
    <property type="entry name" value="AhpD-like"/>
</dbReference>
<keyword evidence="3" id="KW-1185">Reference proteome</keyword>
<name>A0ABQ3JEI5_9PSEU</name>
<dbReference type="Pfam" id="PF02627">
    <property type="entry name" value="CMD"/>
    <property type="match status" value="1"/>
</dbReference>
<sequence>MKVIHVWSVLDLEFAPAPSVVDMTREERFQAGYEVLSAVDGEAGKRVIDSLADVSPELGHQVVSWAFGEMYARPELPPRDRQLVTLGMLTALGGCEPQLEVHVNAALNVGLSPGEIVEALLHSAVYCGIPKALNATLVAKKVFGERDLLPVG</sequence>
<dbReference type="PANTHER" id="PTHR33570:SF10">
    <property type="entry name" value="GAMMA-CARBOXYMUCONOLACTONE DECARBOXYLASE"/>
    <property type="match status" value="1"/>
</dbReference>
<accession>A0ABQ3JEI5</accession>
<comment type="caution">
    <text evidence="2">The sequence shown here is derived from an EMBL/GenBank/DDBJ whole genome shotgun (WGS) entry which is preliminary data.</text>
</comment>
<gene>
    <name evidence="2" type="primary">pcaC</name>
    <name evidence="2" type="ORF">GCM10017786_70990</name>
</gene>